<evidence type="ECO:0000256" key="1">
    <source>
        <dbReference type="SAM" id="MobiDB-lite"/>
    </source>
</evidence>
<sequence length="96" mass="10565">MFPTDDGFAPRIAAPHERIEVRRRRWAREPLSVHRTLAPLRAVDRPPPRDVPADRASGPARVRRPLTCAVGARRKLPGRGNACHAGDLARNPAGLP</sequence>
<protein>
    <submittedName>
        <fullName evidence="2">Uncharacterized protein</fullName>
    </submittedName>
</protein>
<proteinExistence type="predicted"/>
<evidence type="ECO:0000313" key="3">
    <source>
        <dbReference type="Proteomes" id="UP001499993"/>
    </source>
</evidence>
<keyword evidence="3" id="KW-1185">Reference proteome</keyword>
<dbReference type="EMBL" id="BAABIK010000018">
    <property type="protein sequence ID" value="GAA4947090.1"/>
    <property type="molecule type" value="Genomic_DNA"/>
</dbReference>
<accession>A0ABP9GLL1</accession>
<organism evidence="2 3">
    <name type="scientific">Streptomonospora halophila</name>
    <dbReference type="NCBI Taxonomy" id="427369"/>
    <lineage>
        <taxon>Bacteria</taxon>
        <taxon>Bacillati</taxon>
        <taxon>Actinomycetota</taxon>
        <taxon>Actinomycetes</taxon>
        <taxon>Streptosporangiales</taxon>
        <taxon>Nocardiopsidaceae</taxon>
        <taxon>Streptomonospora</taxon>
    </lineage>
</organism>
<evidence type="ECO:0000313" key="2">
    <source>
        <dbReference type="EMBL" id="GAA4947090.1"/>
    </source>
</evidence>
<comment type="caution">
    <text evidence="2">The sequence shown here is derived from an EMBL/GenBank/DDBJ whole genome shotgun (WGS) entry which is preliminary data.</text>
</comment>
<feature type="region of interest" description="Disordered" evidence="1">
    <location>
        <begin position="38"/>
        <end position="64"/>
    </location>
</feature>
<name>A0ABP9GLL1_9ACTN</name>
<gene>
    <name evidence="2" type="ORF">GCM10023224_33360</name>
</gene>
<dbReference type="Proteomes" id="UP001499993">
    <property type="component" value="Unassembled WGS sequence"/>
</dbReference>
<reference evidence="3" key="1">
    <citation type="journal article" date="2019" name="Int. J. Syst. Evol. Microbiol.">
        <title>The Global Catalogue of Microorganisms (GCM) 10K type strain sequencing project: providing services to taxonomists for standard genome sequencing and annotation.</title>
        <authorList>
            <consortium name="The Broad Institute Genomics Platform"/>
            <consortium name="The Broad Institute Genome Sequencing Center for Infectious Disease"/>
            <person name="Wu L."/>
            <person name="Ma J."/>
        </authorList>
    </citation>
    <scope>NUCLEOTIDE SEQUENCE [LARGE SCALE GENOMIC DNA]</scope>
    <source>
        <strain evidence="3">JCM 18123</strain>
    </source>
</reference>
<feature type="compositionally biased region" description="Basic and acidic residues" evidence="1">
    <location>
        <begin position="42"/>
        <end position="53"/>
    </location>
</feature>
<feature type="region of interest" description="Disordered" evidence="1">
    <location>
        <begin position="76"/>
        <end position="96"/>
    </location>
</feature>